<evidence type="ECO:0000313" key="1">
    <source>
        <dbReference type="EMBL" id="RDX65196.1"/>
    </source>
</evidence>
<comment type="caution">
    <text evidence="1">The sequence shown here is derived from an EMBL/GenBank/DDBJ whole genome shotgun (WGS) entry which is preliminary data.</text>
</comment>
<reference evidence="1" key="1">
    <citation type="submission" date="2018-05" db="EMBL/GenBank/DDBJ databases">
        <title>Draft genome of Mucuna pruriens seed.</title>
        <authorList>
            <person name="Nnadi N.E."/>
            <person name="Vos R."/>
            <person name="Hasami M.H."/>
            <person name="Devisetty U.K."/>
            <person name="Aguiy J.C."/>
        </authorList>
    </citation>
    <scope>NUCLEOTIDE SEQUENCE [LARGE SCALE GENOMIC DNA]</scope>
    <source>
        <strain evidence="1">JCA_2017</strain>
    </source>
</reference>
<dbReference type="AlphaFoldDB" id="A0A371EGT5"/>
<organism evidence="1 2">
    <name type="scientific">Mucuna pruriens</name>
    <name type="common">Velvet bean</name>
    <name type="synonym">Dolichos pruriens</name>
    <dbReference type="NCBI Taxonomy" id="157652"/>
    <lineage>
        <taxon>Eukaryota</taxon>
        <taxon>Viridiplantae</taxon>
        <taxon>Streptophyta</taxon>
        <taxon>Embryophyta</taxon>
        <taxon>Tracheophyta</taxon>
        <taxon>Spermatophyta</taxon>
        <taxon>Magnoliopsida</taxon>
        <taxon>eudicotyledons</taxon>
        <taxon>Gunneridae</taxon>
        <taxon>Pentapetalae</taxon>
        <taxon>rosids</taxon>
        <taxon>fabids</taxon>
        <taxon>Fabales</taxon>
        <taxon>Fabaceae</taxon>
        <taxon>Papilionoideae</taxon>
        <taxon>50 kb inversion clade</taxon>
        <taxon>NPAAA clade</taxon>
        <taxon>indigoferoid/millettioid clade</taxon>
        <taxon>Phaseoleae</taxon>
        <taxon>Mucuna</taxon>
    </lineage>
</organism>
<dbReference type="Proteomes" id="UP000257109">
    <property type="component" value="Unassembled WGS sequence"/>
</dbReference>
<gene>
    <name evidence="1" type="ORF">CR513_56158</name>
</gene>
<proteinExistence type="predicted"/>
<protein>
    <submittedName>
        <fullName evidence="1">Uncharacterized protein</fullName>
    </submittedName>
</protein>
<name>A0A371EGT5_MUCPR</name>
<dbReference type="OrthoDB" id="1426943at2759"/>
<keyword evidence="2" id="KW-1185">Reference proteome</keyword>
<evidence type="ECO:0000313" key="2">
    <source>
        <dbReference type="Proteomes" id="UP000257109"/>
    </source>
</evidence>
<sequence>MIQGVVSDQYKNLRSYMEESMRSNPNSILMTKSSIGSNGLVFERMHGWFLELFMDDMSKVEHKKWTFISNQKKMSFWFSKFLYGDAFVPKLHNFDENVEHKLCVKHLYENWRKKYQGDLMKEVLWKVARASTMLEWTKSMNEMKRMYEKS</sequence>
<feature type="non-terminal residue" evidence="1">
    <location>
        <position position="1"/>
    </location>
</feature>
<accession>A0A371EGT5</accession>
<dbReference type="EMBL" id="QJKJ01014020">
    <property type="protein sequence ID" value="RDX65196.1"/>
    <property type="molecule type" value="Genomic_DNA"/>
</dbReference>